<evidence type="ECO:0000313" key="4">
    <source>
        <dbReference type="Proteomes" id="UP001593833"/>
    </source>
</evidence>
<dbReference type="Pfam" id="PF11721">
    <property type="entry name" value="Malectin"/>
    <property type="match status" value="1"/>
</dbReference>
<dbReference type="InterPro" id="IPR021720">
    <property type="entry name" value="Malectin_dom"/>
</dbReference>
<dbReference type="Gene3D" id="2.60.120.430">
    <property type="entry name" value="Galactose-binding lectin"/>
    <property type="match status" value="1"/>
</dbReference>
<evidence type="ECO:0000313" key="3">
    <source>
        <dbReference type="EMBL" id="MFC1572728.1"/>
    </source>
</evidence>
<feature type="domain" description="Malectin" evidence="2">
    <location>
        <begin position="52"/>
        <end position="173"/>
    </location>
</feature>
<sequence>MSRKLSHILTGLLFAVSSAVAQSGHESITISEPNSPIGVSSVECTSALVLPLRINCGGPAVCIGQRSLEESTASDSVCYLADTRYTSQTGYGFVGGESFTPHPYLSLGGTETPTPYLSERVGSFSYRADLPPGEYLVTLRFAAMLYHGRTLGIFDLISSASWIEEDMDLMTRAPRCYAQDVRRLLQTDGSPLVIGLEPSVGQAEIAAIEIHPLPTGLPPCSPIEDL</sequence>
<feature type="signal peptide" evidence="1">
    <location>
        <begin position="1"/>
        <end position="21"/>
    </location>
</feature>
<protein>
    <submittedName>
        <fullName evidence="3">Malectin domain-containing carbohydrate-binding protein</fullName>
    </submittedName>
</protein>
<dbReference type="EMBL" id="JBHPKH010000034">
    <property type="protein sequence ID" value="MFC1572728.1"/>
    <property type="molecule type" value="Genomic_DNA"/>
</dbReference>
<feature type="non-terminal residue" evidence="3">
    <location>
        <position position="226"/>
    </location>
</feature>
<reference evidence="3 4" key="1">
    <citation type="submission" date="2024-09" db="EMBL/GenBank/DDBJ databases">
        <authorList>
            <person name="D'Angelo T."/>
        </authorList>
    </citation>
    <scope>NUCLEOTIDE SEQUENCE [LARGE SCALE GENOMIC DNA]</scope>
    <source>
        <strain evidence="3">SAG AM-320-E07</strain>
    </source>
</reference>
<dbReference type="Proteomes" id="UP001593833">
    <property type="component" value="Unassembled WGS sequence"/>
</dbReference>
<name>A0ABV6YK94_UNCEI</name>
<feature type="chain" id="PRO_5046358852" evidence="1">
    <location>
        <begin position="22"/>
        <end position="226"/>
    </location>
</feature>
<comment type="caution">
    <text evidence="3">The sequence shown here is derived from an EMBL/GenBank/DDBJ whole genome shotgun (WGS) entry which is preliminary data.</text>
</comment>
<dbReference type="SUPFAM" id="SSF49785">
    <property type="entry name" value="Galactose-binding domain-like"/>
    <property type="match status" value="1"/>
</dbReference>
<organism evidence="3 4">
    <name type="scientific">Eiseniibacteriota bacterium</name>
    <dbReference type="NCBI Taxonomy" id="2212470"/>
    <lineage>
        <taxon>Bacteria</taxon>
        <taxon>Candidatus Eiseniibacteriota</taxon>
    </lineage>
</organism>
<evidence type="ECO:0000256" key="1">
    <source>
        <dbReference type="SAM" id="SignalP"/>
    </source>
</evidence>
<proteinExistence type="predicted"/>
<gene>
    <name evidence="3" type="ORF">ACFL6M_03925</name>
</gene>
<evidence type="ECO:0000259" key="2">
    <source>
        <dbReference type="Pfam" id="PF11721"/>
    </source>
</evidence>
<keyword evidence="4" id="KW-1185">Reference proteome</keyword>
<accession>A0ABV6YK94</accession>
<dbReference type="InterPro" id="IPR008979">
    <property type="entry name" value="Galactose-bd-like_sf"/>
</dbReference>
<keyword evidence="1" id="KW-0732">Signal</keyword>